<accession>A0A3D9HDF6</accession>
<dbReference type="SMART" id="SM01149">
    <property type="entry name" value="DUF1237"/>
    <property type="match status" value="1"/>
</dbReference>
<dbReference type="EMBL" id="QRDX01000006">
    <property type="protein sequence ID" value="RED47504.1"/>
    <property type="molecule type" value="Genomic_DNA"/>
</dbReference>
<proteinExistence type="predicted"/>
<reference evidence="1 2" key="1">
    <citation type="submission" date="2018-07" db="EMBL/GenBank/DDBJ databases">
        <title>Genomic Encyclopedia of Type Strains, Phase III (KMG-III): the genomes of soil and plant-associated and newly described type strains.</title>
        <authorList>
            <person name="Whitman W."/>
        </authorList>
    </citation>
    <scope>NUCLEOTIDE SEQUENCE [LARGE SCALE GENOMIC DNA]</scope>
    <source>
        <strain evidence="1 2">CECT 8487</strain>
    </source>
</reference>
<dbReference type="GO" id="GO:0005975">
    <property type="term" value="P:carbohydrate metabolic process"/>
    <property type="evidence" value="ECO:0007669"/>
    <property type="project" value="InterPro"/>
</dbReference>
<dbReference type="PANTHER" id="PTHR31047">
    <property type="entry name" value="MEIOTICALLY UP-REGULATED GENE 157 PROTEIN"/>
    <property type="match status" value="1"/>
</dbReference>
<protein>
    <recommendedName>
        <fullName evidence="3">Meiotically up-regulated gene 157 (Mug157) protein</fullName>
    </recommendedName>
</protein>
<evidence type="ECO:0000313" key="1">
    <source>
        <dbReference type="EMBL" id="RED47504.1"/>
    </source>
</evidence>
<dbReference type="Proteomes" id="UP000256629">
    <property type="component" value="Unassembled WGS sequence"/>
</dbReference>
<dbReference type="AlphaFoldDB" id="A0A3D9HDF6"/>
<dbReference type="SUPFAM" id="SSF48208">
    <property type="entry name" value="Six-hairpin glycosidases"/>
    <property type="match status" value="1"/>
</dbReference>
<dbReference type="InterPro" id="IPR012341">
    <property type="entry name" value="6hp_glycosidase-like_sf"/>
</dbReference>
<sequence length="476" mass="55606">MDRREFSKKAGLATGGALIINPAYAMFNQKDKAFVSKRPPVNKRLFTSEAVEKVIVDVKKQLKDPKTAWLFENCFPNTLDTTVYYKEKDGKPFTYIITGDIDAMWLRDCVCQVWPYMPYLNEDEKLKRMIAGLINQTVKSVIWDPYACCFYDDFERVSSWSTEKYPVKPGVHHQKWEINSLLFVIRLCDAYYKITKDTTPFDDVWEEAMLTIVKTLKEQQRFHGPGPYKHARNYGDNYEYFVNHGYGRPTRKNGMIHATHRQDDPCILPLYVPDNLMAIVELENLANMFRTFKNNEEGARSCEVMRKQIMAGVEKDAIIEHEIFGKIFAFEVDGYGGRILEEESTVPNLMNLPYIGYCDIDYPIYKNTRKWLLSEWNPQYIKGEWTEGIGSTHYPQPPQRIWPLSTISRALTTEDDDEIKFCLNQLRNTDAGTGFIHESYVVDKPEEYTRSWFAWVNSFYGEMILKLLKEKPHLLT</sequence>
<name>A0A3D9HDF6_9FLAO</name>
<dbReference type="Pfam" id="PF06824">
    <property type="entry name" value="Glyco_hydro_125"/>
    <property type="match status" value="1"/>
</dbReference>
<dbReference type="Gene3D" id="1.50.10.10">
    <property type="match status" value="1"/>
</dbReference>
<dbReference type="OrthoDB" id="181472at2"/>
<organism evidence="1 2">
    <name type="scientific">Seonamhaeicola aphaedonensis</name>
    <dbReference type="NCBI Taxonomy" id="1461338"/>
    <lineage>
        <taxon>Bacteria</taxon>
        <taxon>Pseudomonadati</taxon>
        <taxon>Bacteroidota</taxon>
        <taxon>Flavobacteriia</taxon>
        <taxon>Flavobacteriales</taxon>
        <taxon>Flavobacteriaceae</taxon>
    </lineage>
</organism>
<gene>
    <name evidence="1" type="ORF">DFQ02_106131</name>
</gene>
<evidence type="ECO:0000313" key="2">
    <source>
        <dbReference type="Proteomes" id="UP000256629"/>
    </source>
</evidence>
<dbReference type="PANTHER" id="PTHR31047:SF0">
    <property type="entry name" value="MEIOTICALLY UP-REGULATED GENE 157 PROTEIN"/>
    <property type="match status" value="1"/>
</dbReference>
<dbReference type="InterPro" id="IPR008928">
    <property type="entry name" value="6-hairpin_glycosidase_sf"/>
</dbReference>
<dbReference type="InterPro" id="IPR008313">
    <property type="entry name" value="GH125"/>
</dbReference>
<keyword evidence="2" id="KW-1185">Reference proteome</keyword>
<dbReference type="RefSeq" id="WP_116524479.1">
    <property type="nucleotide sequence ID" value="NZ_QRDX01000006.1"/>
</dbReference>
<comment type="caution">
    <text evidence="1">The sequence shown here is derived from an EMBL/GenBank/DDBJ whole genome shotgun (WGS) entry which is preliminary data.</text>
</comment>
<evidence type="ECO:0008006" key="3">
    <source>
        <dbReference type="Google" id="ProtNLM"/>
    </source>
</evidence>
<dbReference type="PIRSF" id="PIRSF028846">
    <property type="entry name" value="UCP028846"/>
    <property type="match status" value="1"/>
</dbReference>